<reference evidence="1 2" key="1">
    <citation type="submission" date="2019-02" db="EMBL/GenBank/DDBJ databases">
        <title>Deep-cultivation of Planctomycetes and their phenomic and genomic characterization uncovers novel biology.</title>
        <authorList>
            <person name="Wiegand S."/>
            <person name="Jogler M."/>
            <person name="Boedeker C."/>
            <person name="Pinto D."/>
            <person name="Vollmers J."/>
            <person name="Rivas-Marin E."/>
            <person name="Kohn T."/>
            <person name="Peeters S.H."/>
            <person name="Heuer A."/>
            <person name="Rast P."/>
            <person name="Oberbeckmann S."/>
            <person name="Bunk B."/>
            <person name="Jeske O."/>
            <person name="Meyerdierks A."/>
            <person name="Storesund J.E."/>
            <person name="Kallscheuer N."/>
            <person name="Luecker S."/>
            <person name="Lage O.M."/>
            <person name="Pohl T."/>
            <person name="Merkel B.J."/>
            <person name="Hornburger P."/>
            <person name="Mueller R.-W."/>
            <person name="Bruemmer F."/>
            <person name="Labrenz M."/>
            <person name="Spormann A.M."/>
            <person name="Op den Camp H."/>
            <person name="Overmann J."/>
            <person name="Amann R."/>
            <person name="Jetten M.S.M."/>
            <person name="Mascher T."/>
            <person name="Medema M.H."/>
            <person name="Devos D.P."/>
            <person name="Kaster A.-K."/>
            <person name="Ovreas L."/>
            <person name="Rohde M."/>
            <person name="Galperin M.Y."/>
            <person name="Jogler C."/>
        </authorList>
    </citation>
    <scope>NUCLEOTIDE SEQUENCE [LARGE SCALE GENOMIC DNA]</scope>
    <source>
        <strain evidence="1 2">SV_7m_r</strain>
    </source>
</reference>
<gene>
    <name evidence="1" type="primary">mshA_2</name>
    <name evidence="1" type="ORF">SV7mr_34410</name>
</gene>
<protein>
    <submittedName>
        <fullName evidence="1">D-inositol-3-phosphate glycosyltransferase</fullName>
        <ecNumber evidence="1">2.4.1.250</ecNumber>
    </submittedName>
</protein>
<dbReference type="InterPro" id="IPR017521">
    <property type="entry name" value="Sugar_tfrase_PEP-CTERM_Stp1"/>
</dbReference>
<keyword evidence="2" id="KW-1185">Reference proteome</keyword>
<proteinExistence type="predicted"/>
<dbReference type="OrthoDB" id="9807209at2"/>
<dbReference type="Pfam" id="PF13692">
    <property type="entry name" value="Glyco_trans_1_4"/>
    <property type="match status" value="1"/>
</dbReference>
<dbReference type="PANTHER" id="PTHR45947">
    <property type="entry name" value="SULFOQUINOVOSYL TRANSFERASE SQD2"/>
    <property type="match status" value="1"/>
</dbReference>
<keyword evidence="1" id="KW-0808">Transferase</keyword>
<organism evidence="1 2">
    <name type="scientific">Stieleria bergensis</name>
    <dbReference type="NCBI Taxonomy" id="2528025"/>
    <lineage>
        <taxon>Bacteria</taxon>
        <taxon>Pseudomonadati</taxon>
        <taxon>Planctomycetota</taxon>
        <taxon>Planctomycetia</taxon>
        <taxon>Pirellulales</taxon>
        <taxon>Pirellulaceae</taxon>
        <taxon>Stieleria</taxon>
    </lineage>
</organism>
<evidence type="ECO:0000313" key="2">
    <source>
        <dbReference type="Proteomes" id="UP000315003"/>
    </source>
</evidence>
<dbReference type="GO" id="GO:0102710">
    <property type="term" value="F:D-inositol-3-phosphate glycosyltransferase activity"/>
    <property type="evidence" value="ECO:0007669"/>
    <property type="project" value="UniProtKB-EC"/>
</dbReference>
<dbReference type="Gene3D" id="3.40.50.2000">
    <property type="entry name" value="Glycogen Phosphorylase B"/>
    <property type="match status" value="2"/>
</dbReference>
<name>A0A517SXV2_9BACT</name>
<dbReference type="EMBL" id="CP036272">
    <property type="protein sequence ID" value="QDT60912.1"/>
    <property type="molecule type" value="Genomic_DNA"/>
</dbReference>
<dbReference type="Proteomes" id="UP000315003">
    <property type="component" value="Chromosome"/>
</dbReference>
<sequence>MPPLLLLTHRYPYPPNRGDRIRSYNLLRVLAQHYSVTLACPHDEPVTDQQLNHVKQLTDRVITFPQTKAKWLNAGTRFVSGRSITEGVFFNRKVANQIIQQHQSRPFEAAVVFCSSMYPYVENKPFDNLTKVVDLVDVDSKKWQQLSDEASGAKRAIYRREYKTVRKLEQQIADQADAVVLVSEDEAKVFRQEVPGRAPVYGISNGVDTEFFQPPKAARSDRTAACKLVFTGVMDYTPNVEGMLWFCKEIFPGVHAQTNATLTIVGRRPVAAIEQLSEQPGVEVTGEVPDVRPFLEEADIGVSPLKLARGIQNKVLEAMASGLPVITTQEAAEGIDGKHGSEFLIADTVSQWQESLQALSADPKQRSQIGQTARNKVQAHYGWHAKLSPILDLL</sequence>
<dbReference type="InterPro" id="IPR050194">
    <property type="entry name" value="Glycosyltransferase_grp1"/>
</dbReference>
<keyword evidence="1" id="KW-0328">Glycosyltransferase</keyword>
<dbReference type="AlphaFoldDB" id="A0A517SXV2"/>
<dbReference type="CDD" id="cd03801">
    <property type="entry name" value="GT4_PimA-like"/>
    <property type="match status" value="1"/>
</dbReference>
<dbReference type="PANTHER" id="PTHR45947:SF3">
    <property type="entry name" value="SULFOQUINOVOSYL TRANSFERASE SQD2"/>
    <property type="match status" value="1"/>
</dbReference>
<evidence type="ECO:0000313" key="1">
    <source>
        <dbReference type="EMBL" id="QDT60912.1"/>
    </source>
</evidence>
<dbReference type="EC" id="2.4.1.250" evidence="1"/>
<dbReference type="SUPFAM" id="SSF53756">
    <property type="entry name" value="UDP-Glycosyltransferase/glycogen phosphorylase"/>
    <property type="match status" value="1"/>
</dbReference>
<accession>A0A517SXV2</accession>
<dbReference type="NCBIfam" id="TIGR03087">
    <property type="entry name" value="stp1"/>
    <property type="match status" value="1"/>
</dbReference>
<dbReference type="RefSeq" id="WP_145274313.1">
    <property type="nucleotide sequence ID" value="NZ_CP036272.1"/>
</dbReference>